<gene>
    <name evidence="3" type="ORF">CCAP1982_LOCUS19724</name>
</gene>
<proteinExistence type="predicted"/>
<keyword evidence="2" id="KW-0812">Transmembrane</keyword>
<sequence length="250" mass="28634">MFIYIDICKCLCRFFGVILRCAILPPSFPLMLLLPRFNCATQEIFSLLLLLDAFMAWYFNNVVTSDETTITKQGDTRNIEMLLAANNSNEHIDRDRSREIERAVTNGRQRKRKEELSRPASQRDQPHITIDGSQRQAINISLLASRRCFCIALNVTDTLVNCKIFHIPWRTTSYSPALVLSLWLFVWHLCVAWTGLQFSFETQTRIQLVLCLRSALSFARKTDCVACALVCMRHVEAMKITPLPQQAGAD</sequence>
<dbReference type="Proteomes" id="UP000606786">
    <property type="component" value="Unassembled WGS sequence"/>
</dbReference>
<evidence type="ECO:0000313" key="3">
    <source>
        <dbReference type="EMBL" id="CAD7011635.1"/>
    </source>
</evidence>
<evidence type="ECO:0000256" key="1">
    <source>
        <dbReference type="SAM" id="MobiDB-lite"/>
    </source>
</evidence>
<keyword evidence="2" id="KW-1133">Transmembrane helix</keyword>
<evidence type="ECO:0000256" key="2">
    <source>
        <dbReference type="SAM" id="Phobius"/>
    </source>
</evidence>
<feature type="transmembrane region" description="Helical" evidence="2">
    <location>
        <begin position="177"/>
        <end position="196"/>
    </location>
</feature>
<feature type="transmembrane region" description="Helical" evidence="2">
    <location>
        <begin position="12"/>
        <end position="32"/>
    </location>
</feature>
<feature type="transmembrane region" description="Helical" evidence="2">
    <location>
        <begin position="44"/>
        <end position="63"/>
    </location>
</feature>
<dbReference type="EMBL" id="CAJHJT010000056">
    <property type="protein sequence ID" value="CAD7011635.1"/>
    <property type="molecule type" value="Genomic_DNA"/>
</dbReference>
<comment type="caution">
    <text evidence="3">The sequence shown here is derived from an EMBL/GenBank/DDBJ whole genome shotgun (WGS) entry which is preliminary data.</text>
</comment>
<dbReference type="AlphaFoldDB" id="A0A811V6X8"/>
<organism evidence="3 4">
    <name type="scientific">Ceratitis capitata</name>
    <name type="common">Mediterranean fruit fly</name>
    <name type="synonym">Tephritis capitata</name>
    <dbReference type="NCBI Taxonomy" id="7213"/>
    <lineage>
        <taxon>Eukaryota</taxon>
        <taxon>Metazoa</taxon>
        <taxon>Ecdysozoa</taxon>
        <taxon>Arthropoda</taxon>
        <taxon>Hexapoda</taxon>
        <taxon>Insecta</taxon>
        <taxon>Pterygota</taxon>
        <taxon>Neoptera</taxon>
        <taxon>Endopterygota</taxon>
        <taxon>Diptera</taxon>
        <taxon>Brachycera</taxon>
        <taxon>Muscomorpha</taxon>
        <taxon>Tephritoidea</taxon>
        <taxon>Tephritidae</taxon>
        <taxon>Ceratitis</taxon>
        <taxon>Ceratitis</taxon>
    </lineage>
</organism>
<accession>A0A811V6X8</accession>
<evidence type="ECO:0000313" key="4">
    <source>
        <dbReference type="Proteomes" id="UP000606786"/>
    </source>
</evidence>
<feature type="region of interest" description="Disordered" evidence="1">
    <location>
        <begin position="103"/>
        <end position="126"/>
    </location>
</feature>
<keyword evidence="4" id="KW-1185">Reference proteome</keyword>
<reference evidence="3" key="1">
    <citation type="submission" date="2020-11" db="EMBL/GenBank/DDBJ databases">
        <authorList>
            <person name="Whitehead M."/>
        </authorList>
    </citation>
    <scope>NUCLEOTIDE SEQUENCE</scope>
    <source>
        <strain evidence="3">EGII</strain>
    </source>
</reference>
<protein>
    <submittedName>
        <fullName evidence="3">(Mediterranean fruit fly) hypothetical protein</fullName>
    </submittedName>
</protein>
<name>A0A811V6X8_CERCA</name>
<keyword evidence="2" id="KW-0472">Membrane</keyword>